<dbReference type="EMBL" id="JARQWQ010000108">
    <property type="protein sequence ID" value="KAK2550597.1"/>
    <property type="molecule type" value="Genomic_DNA"/>
</dbReference>
<dbReference type="Proteomes" id="UP001249851">
    <property type="component" value="Unassembled WGS sequence"/>
</dbReference>
<reference evidence="1" key="1">
    <citation type="journal article" date="2023" name="G3 (Bethesda)">
        <title>Whole genome assembly and annotation of the endangered Caribbean coral Acropora cervicornis.</title>
        <authorList>
            <person name="Selwyn J.D."/>
            <person name="Vollmer S.V."/>
        </authorList>
    </citation>
    <scope>NUCLEOTIDE SEQUENCE</scope>
    <source>
        <strain evidence="1">K2</strain>
    </source>
</reference>
<dbReference type="AlphaFoldDB" id="A0AAD9PWQ7"/>
<evidence type="ECO:0000313" key="2">
    <source>
        <dbReference type="Proteomes" id="UP001249851"/>
    </source>
</evidence>
<accession>A0AAD9PWQ7</accession>
<reference evidence="1" key="2">
    <citation type="journal article" date="2023" name="Science">
        <title>Genomic signatures of disease resistance in endangered staghorn corals.</title>
        <authorList>
            <person name="Vollmer S.V."/>
            <person name="Selwyn J.D."/>
            <person name="Despard B.A."/>
            <person name="Roesel C.L."/>
        </authorList>
    </citation>
    <scope>NUCLEOTIDE SEQUENCE</scope>
    <source>
        <strain evidence="1">K2</strain>
    </source>
</reference>
<name>A0AAD9PWQ7_ACRCE</name>
<protein>
    <submittedName>
        <fullName evidence="1">Uncharacterized protein</fullName>
    </submittedName>
</protein>
<proteinExistence type="predicted"/>
<sequence>MKIALQISSNEPVNEFKASPVEIDNACVSKKRAEKCGVIFDIYREPITLAETPVLIDQLVVLYFLQEV</sequence>
<evidence type="ECO:0000313" key="1">
    <source>
        <dbReference type="EMBL" id="KAK2550597.1"/>
    </source>
</evidence>
<comment type="caution">
    <text evidence="1">The sequence shown here is derived from an EMBL/GenBank/DDBJ whole genome shotgun (WGS) entry which is preliminary data.</text>
</comment>
<gene>
    <name evidence="1" type="ORF">P5673_028647</name>
</gene>
<organism evidence="1 2">
    <name type="scientific">Acropora cervicornis</name>
    <name type="common">Staghorn coral</name>
    <dbReference type="NCBI Taxonomy" id="6130"/>
    <lineage>
        <taxon>Eukaryota</taxon>
        <taxon>Metazoa</taxon>
        <taxon>Cnidaria</taxon>
        <taxon>Anthozoa</taxon>
        <taxon>Hexacorallia</taxon>
        <taxon>Scleractinia</taxon>
        <taxon>Astrocoeniina</taxon>
        <taxon>Acroporidae</taxon>
        <taxon>Acropora</taxon>
    </lineage>
</organism>
<keyword evidence="2" id="KW-1185">Reference proteome</keyword>